<name>A0A1D7V1G6_9LEPT</name>
<protein>
    <recommendedName>
        <fullName evidence="3">Gluconate 2-dehydrogenase subunit 3 family protein</fullName>
    </recommendedName>
</protein>
<accession>A0A1D7V1G6</accession>
<dbReference type="AlphaFoldDB" id="A0A1D7V1G6"/>
<proteinExistence type="predicted"/>
<gene>
    <name evidence="1" type="ORF">A0128_18545</name>
</gene>
<evidence type="ECO:0000313" key="2">
    <source>
        <dbReference type="Proteomes" id="UP000094197"/>
    </source>
</evidence>
<dbReference type="OrthoDB" id="6087745at2"/>
<evidence type="ECO:0008006" key="3">
    <source>
        <dbReference type="Google" id="ProtNLM"/>
    </source>
</evidence>
<reference evidence="1 2" key="1">
    <citation type="submission" date="2016-04" db="EMBL/GenBank/DDBJ databases">
        <title>Complete genome seqeunce of Leptospira alstonii serovar Room22.</title>
        <authorList>
            <person name="Nally J.E."/>
            <person name="Bayles D.O."/>
            <person name="Hurley D."/>
            <person name="Fanning S."/>
            <person name="McMahon B.J."/>
            <person name="Arent Z."/>
        </authorList>
    </citation>
    <scope>NUCLEOTIDE SEQUENCE [LARGE SCALE GENOMIC DNA]</scope>
    <source>
        <strain evidence="1 2">GWTS #1</strain>
    </source>
</reference>
<dbReference type="EMBL" id="CP015217">
    <property type="protein sequence ID" value="AOP35663.1"/>
    <property type="molecule type" value="Genomic_DNA"/>
</dbReference>
<organism evidence="1 2">
    <name type="scientific">Leptospira tipperaryensis</name>
    <dbReference type="NCBI Taxonomy" id="2564040"/>
    <lineage>
        <taxon>Bacteria</taxon>
        <taxon>Pseudomonadati</taxon>
        <taxon>Spirochaetota</taxon>
        <taxon>Spirochaetia</taxon>
        <taxon>Leptospirales</taxon>
        <taxon>Leptospiraceae</taxon>
        <taxon>Leptospira</taxon>
    </lineage>
</organism>
<evidence type="ECO:0000313" key="1">
    <source>
        <dbReference type="EMBL" id="AOP35663.1"/>
    </source>
</evidence>
<dbReference type="KEGG" id="laj:A0128_18545"/>
<keyword evidence="2" id="KW-1185">Reference proteome</keyword>
<dbReference type="Proteomes" id="UP000094197">
    <property type="component" value="Chromosome 1"/>
</dbReference>
<dbReference type="RefSeq" id="WP_069608864.1">
    <property type="nucleotide sequence ID" value="NZ_CP015217.1"/>
</dbReference>
<sequence length="189" mass="21573">MNVFSEKISRRKLFGFGLGGLLSVGIGTLLFRGSHSVAVPKTLFFSESEAEFLTAYSQTLLPPENGFPDIEKAEVIRRLDEEFFFVDPGITDDFKSLILILEYLPLVSGYWSRFSRLNEENRKRFLHSQETTESDTIRAALANLKMPIFLMYYGHESSFKAISYDGPFANPPEKLSESRIYYKKILGES</sequence>